<gene>
    <name evidence="7" type="primary">rplJ</name>
    <name evidence="7" type="ORF">POREN0001_0667</name>
</gene>
<comment type="similarity">
    <text evidence="2">Belongs to the universal ribosomal protein uL10 family.</text>
</comment>
<dbReference type="Gene3D" id="3.30.70.1730">
    <property type="match status" value="1"/>
</dbReference>
<evidence type="ECO:0000256" key="3">
    <source>
        <dbReference type="ARBA" id="ARBA00022980"/>
    </source>
</evidence>
<dbReference type="GeneID" id="93365397"/>
<evidence type="ECO:0000256" key="1">
    <source>
        <dbReference type="ARBA" id="ARBA00002633"/>
    </source>
</evidence>
<dbReference type="InterPro" id="IPR047865">
    <property type="entry name" value="Ribosomal_uL10_bac_type"/>
</dbReference>
<dbReference type="RefSeq" id="WP_004335325.1">
    <property type="nucleotide sequence ID" value="NZ_ACNN01000036.1"/>
</dbReference>
<reference evidence="7 8" key="1">
    <citation type="submission" date="2009-04" db="EMBL/GenBank/DDBJ databases">
        <authorList>
            <person name="Sebastian Y."/>
            <person name="Madupu R."/>
            <person name="Durkin A.S."/>
            <person name="Torralba M."/>
            <person name="Methe B."/>
            <person name="Sutton G.G."/>
            <person name="Strausberg R.L."/>
            <person name="Nelson K.E."/>
        </authorList>
    </citation>
    <scope>NUCLEOTIDE SEQUENCE [LARGE SCALE GENOMIC DNA]</scope>
    <source>
        <strain evidence="8">ATCC 35406 / BCRC 14492 / JCM 8526 / NCTC 13058 / HG 370</strain>
    </source>
</reference>
<proteinExistence type="inferred from homology"/>
<keyword evidence="3 7" id="KW-0689">Ribosomal protein</keyword>
<dbReference type="InterPro" id="IPR043141">
    <property type="entry name" value="Ribosomal_uL10-like_sf"/>
</dbReference>
<dbReference type="PANTHER" id="PTHR11560">
    <property type="entry name" value="39S RIBOSOMAL PROTEIN L10, MITOCHONDRIAL"/>
    <property type="match status" value="1"/>
</dbReference>
<dbReference type="InterPro" id="IPR001790">
    <property type="entry name" value="Ribosomal_uL10"/>
</dbReference>
<comment type="function">
    <text evidence="1">Forms part of the ribosomal stalk, playing a central role in the interaction of the ribosome with GTP-bound translation factors.</text>
</comment>
<dbReference type="SUPFAM" id="SSF160369">
    <property type="entry name" value="Ribosomal protein L10-like"/>
    <property type="match status" value="1"/>
</dbReference>
<dbReference type="NCBIfam" id="NF000955">
    <property type="entry name" value="PRK00099.1-1"/>
    <property type="match status" value="1"/>
</dbReference>
<organism evidence="7 8">
    <name type="scientific">Porphyromonas endodontalis (strain ATCC 35406 / DSM 24491 / JCM 8526 / CCUG 16442 / BCRC 14492 / NCTC 13058 / HG 370)</name>
    <name type="common">Bacteroides endodontalis</name>
    <dbReference type="NCBI Taxonomy" id="553175"/>
    <lineage>
        <taxon>Bacteria</taxon>
        <taxon>Pseudomonadati</taxon>
        <taxon>Bacteroidota</taxon>
        <taxon>Bacteroidia</taxon>
        <taxon>Bacteroidales</taxon>
        <taxon>Porphyromonadaceae</taxon>
        <taxon>Porphyromonas</taxon>
    </lineage>
</organism>
<dbReference type="GO" id="GO:1990904">
    <property type="term" value="C:ribonucleoprotein complex"/>
    <property type="evidence" value="ECO:0007669"/>
    <property type="project" value="UniProtKB-KW"/>
</dbReference>
<dbReference type="Pfam" id="PF00466">
    <property type="entry name" value="Ribosomal_L10"/>
    <property type="match status" value="1"/>
</dbReference>
<dbReference type="Gene3D" id="6.10.250.290">
    <property type="match status" value="1"/>
</dbReference>
<sequence>MRKEVKGTVVEKLSDYLAQYPHFYLADIEALDAVKTAELRAVCNKENVKLVVVKNTLMRKALAESETDFAELYGALKGNTCVMFTQNANAPARIIKEFAKANKELGKPALKAAYAQESIYLGPENLEALVSIKSKEELVAEVVALLQSPAKNLISALQGAGQTIHGVLKTLEER</sequence>
<dbReference type="STRING" id="553175.POREN0001_0667"/>
<dbReference type="eggNOG" id="COG0244">
    <property type="taxonomic scope" value="Bacteria"/>
</dbReference>
<evidence type="ECO:0000256" key="6">
    <source>
        <dbReference type="ARBA" id="ARBA00035502"/>
    </source>
</evidence>
<dbReference type="GO" id="GO:0005840">
    <property type="term" value="C:ribosome"/>
    <property type="evidence" value="ECO:0007669"/>
    <property type="project" value="UniProtKB-KW"/>
</dbReference>
<evidence type="ECO:0000256" key="5">
    <source>
        <dbReference type="ARBA" id="ARBA00035202"/>
    </source>
</evidence>
<evidence type="ECO:0000256" key="4">
    <source>
        <dbReference type="ARBA" id="ARBA00023274"/>
    </source>
</evidence>
<keyword evidence="4" id="KW-0687">Ribonucleoprotein</keyword>
<name>C3JCY0_POREA</name>
<evidence type="ECO:0000256" key="2">
    <source>
        <dbReference type="ARBA" id="ARBA00008889"/>
    </source>
</evidence>
<comment type="caution">
    <text evidence="7">The sequence shown here is derived from an EMBL/GenBank/DDBJ whole genome shotgun (WGS) entry which is preliminary data.</text>
</comment>
<dbReference type="AlphaFoldDB" id="C3JCY0"/>
<protein>
    <recommendedName>
        <fullName evidence="5">Large ribosomal subunit protein uL10</fullName>
    </recommendedName>
    <alternativeName>
        <fullName evidence="6">50S ribosomal protein L10</fullName>
    </alternativeName>
</protein>
<evidence type="ECO:0000313" key="7">
    <source>
        <dbReference type="EMBL" id="EEN81946.1"/>
    </source>
</evidence>
<dbReference type="EMBL" id="ACNN01000036">
    <property type="protein sequence ID" value="EEN81946.1"/>
    <property type="molecule type" value="Genomic_DNA"/>
</dbReference>
<keyword evidence="8" id="KW-1185">Reference proteome</keyword>
<dbReference type="Proteomes" id="UP000004295">
    <property type="component" value="Unassembled WGS sequence"/>
</dbReference>
<accession>C3JCY0</accession>
<evidence type="ECO:0000313" key="8">
    <source>
        <dbReference type="Proteomes" id="UP000004295"/>
    </source>
</evidence>
<dbReference type="CDD" id="cd05797">
    <property type="entry name" value="Ribosomal_L10"/>
    <property type="match status" value="1"/>
</dbReference>